<evidence type="ECO:0000259" key="10">
    <source>
        <dbReference type="Pfam" id="PF04234"/>
    </source>
</evidence>
<dbReference type="GO" id="GO:0046688">
    <property type="term" value="P:response to copper ion"/>
    <property type="evidence" value="ECO:0007669"/>
    <property type="project" value="InterPro"/>
</dbReference>
<dbReference type="GO" id="GO:0005886">
    <property type="term" value="C:plasma membrane"/>
    <property type="evidence" value="ECO:0007669"/>
    <property type="project" value="UniProtKB-SubCell"/>
</dbReference>
<feature type="transmembrane region" description="Helical" evidence="9">
    <location>
        <begin position="258"/>
        <end position="278"/>
    </location>
</feature>
<dbReference type="Proteomes" id="UP000278398">
    <property type="component" value="Unassembled WGS sequence"/>
</dbReference>
<dbReference type="InterPro" id="IPR014755">
    <property type="entry name" value="Cu-Rt/internalin_Ig-like"/>
</dbReference>
<reference evidence="12 13" key="1">
    <citation type="submission" date="2018-12" db="EMBL/GenBank/DDBJ databases">
        <title>Mesorhizobium carbonis sp. nov., isolated from coal mine water.</title>
        <authorList>
            <person name="Xin W."/>
            <person name="Xu Z."/>
            <person name="Xiang F."/>
            <person name="Zhang J."/>
            <person name="Xi L."/>
            <person name="Liu J."/>
        </authorList>
    </citation>
    <scope>NUCLEOTIDE SEQUENCE [LARGE SCALE GENOMIC DNA]</scope>
    <source>
        <strain evidence="12 13">B2.3</strain>
    </source>
</reference>
<evidence type="ECO:0000256" key="5">
    <source>
        <dbReference type="ARBA" id="ARBA00022729"/>
    </source>
</evidence>
<dbReference type="InterPro" id="IPR014756">
    <property type="entry name" value="Ig_E-set"/>
</dbReference>
<keyword evidence="13" id="KW-1185">Reference proteome</keyword>
<sequence>MNLSPAPQAAGRPFVIGVLGCFCAIVALLLVSVTGAFAHASLAGVDPADGAVVERAPSEIQLTFSEIVSPLVLRLLGPDGSTTDLEDLTYSGNTLGVALPAMLSDGTHVLSWRVVSEDGHPVGGSVVFSVGAPSAMPGDPVEAVDWLVRGLVWTSKLTLYGGMAFGIGGIFAITWFGGGREAGRTVAAVLVLAGMMGTALAIGLQGLDALAEPISQLTDPRIWETSLRTSFGPTALGLLAASAVAMIAIVVPGRSGRAPALIAVLGAGAAVAASGHAGSADPQWLTRPMVALHAAAMATWIGALMPLGLALRAGGDGATVILQRFSRAIPWLLGMLFVSGGVLAVIQVETPAALLSTAYGTVLLVKLALVALLLALAAFNRWRLTPAVARGEAGPRRALVRAIVAEVLIAVLILGAAATWRFTPPPR</sequence>
<feature type="transmembrane region" description="Helical" evidence="9">
    <location>
        <begin position="231"/>
        <end position="251"/>
    </location>
</feature>
<dbReference type="GO" id="GO:0042597">
    <property type="term" value="C:periplasmic space"/>
    <property type="evidence" value="ECO:0007669"/>
    <property type="project" value="InterPro"/>
</dbReference>
<feature type="domain" description="CopC" evidence="10">
    <location>
        <begin position="39"/>
        <end position="130"/>
    </location>
</feature>
<evidence type="ECO:0000259" key="11">
    <source>
        <dbReference type="Pfam" id="PF05425"/>
    </source>
</evidence>
<dbReference type="AlphaFoldDB" id="A0A429YWP1"/>
<keyword evidence="7" id="KW-0186">Copper</keyword>
<comment type="caution">
    <text evidence="12">The sequence shown here is derived from an EMBL/GenBank/DDBJ whole genome shotgun (WGS) entry which is preliminary data.</text>
</comment>
<dbReference type="InterPro" id="IPR008457">
    <property type="entry name" value="Cu-R_CopD_dom"/>
</dbReference>
<feature type="domain" description="Copper resistance protein D" evidence="11">
    <location>
        <begin position="321"/>
        <end position="420"/>
    </location>
</feature>
<dbReference type="InterPro" id="IPR007348">
    <property type="entry name" value="CopC_dom"/>
</dbReference>
<dbReference type="Gene3D" id="2.60.40.1220">
    <property type="match status" value="1"/>
</dbReference>
<keyword evidence="2" id="KW-1003">Cell membrane</keyword>
<evidence type="ECO:0000256" key="8">
    <source>
        <dbReference type="ARBA" id="ARBA00023136"/>
    </source>
</evidence>
<evidence type="ECO:0000256" key="7">
    <source>
        <dbReference type="ARBA" id="ARBA00023008"/>
    </source>
</evidence>
<dbReference type="GO" id="GO:0006825">
    <property type="term" value="P:copper ion transport"/>
    <property type="evidence" value="ECO:0007669"/>
    <property type="project" value="InterPro"/>
</dbReference>
<dbReference type="PANTHER" id="PTHR34820">
    <property type="entry name" value="INNER MEMBRANE PROTEIN YEBZ"/>
    <property type="match status" value="1"/>
</dbReference>
<evidence type="ECO:0000256" key="3">
    <source>
        <dbReference type="ARBA" id="ARBA00022692"/>
    </source>
</evidence>
<feature type="transmembrane region" description="Helical" evidence="9">
    <location>
        <begin position="358"/>
        <end position="379"/>
    </location>
</feature>
<feature type="transmembrane region" description="Helical" evidence="9">
    <location>
        <begin position="188"/>
        <end position="211"/>
    </location>
</feature>
<proteinExistence type="predicted"/>
<feature type="non-terminal residue" evidence="12">
    <location>
        <position position="427"/>
    </location>
</feature>
<dbReference type="InterPro" id="IPR032694">
    <property type="entry name" value="CopC/D"/>
</dbReference>
<gene>
    <name evidence="12" type="ORF">EJC49_13620</name>
</gene>
<keyword evidence="5" id="KW-0732">Signal</keyword>
<feature type="transmembrane region" description="Helical" evidence="9">
    <location>
        <begin position="12"/>
        <end position="38"/>
    </location>
</feature>
<keyword evidence="3 9" id="KW-0812">Transmembrane</keyword>
<dbReference type="EMBL" id="RWKW01000047">
    <property type="protein sequence ID" value="RST85879.1"/>
    <property type="molecule type" value="Genomic_DNA"/>
</dbReference>
<evidence type="ECO:0000313" key="13">
    <source>
        <dbReference type="Proteomes" id="UP000278398"/>
    </source>
</evidence>
<feature type="transmembrane region" description="Helical" evidence="9">
    <location>
        <begin position="399"/>
        <end position="420"/>
    </location>
</feature>
<name>A0A429YWP1_9HYPH</name>
<feature type="transmembrane region" description="Helical" evidence="9">
    <location>
        <begin position="325"/>
        <end position="346"/>
    </location>
</feature>
<feature type="transmembrane region" description="Helical" evidence="9">
    <location>
        <begin position="290"/>
        <end position="313"/>
    </location>
</feature>
<accession>A0A429YWP1</accession>
<dbReference type="Pfam" id="PF05425">
    <property type="entry name" value="CopD"/>
    <property type="match status" value="1"/>
</dbReference>
<organism evidence="12 13">
    <name type="scientific">Aquibium carbonis</name>
    <dbReference type="NCBI Taxonomy" id="2495581"/>
    <lineage>
        <taxon>Bacteria</taxon>
        <taxon>Pseudomonadati</taxon>
        <taxon>Pseudomonadota</taxon>
        <taxon>Alphaproteobacteria</taxon>
        <taxon>Hyphomicrobiales</taxon>
        <taxon>Phyllobacteriaceae</taxon>
        <taxon>Aquibium</taxon>
    </lineage>
</organism>
<dbReference type="PANTHER" id="PTHR34820:SF4">
    <property type="entry name" value="INNER MEMBRANE PROTEIN YEBZ"/>
    <property type="match status" value="1"/>
</dbReference>
<protein>
    <submittedName>
        <fullName evidence="12">Copper resistance protein CopC</fullName>
    </submittedName>
</protein>
<dbReference type="SUPFAM" id="SSF81296">
    <property type="entry name" value="E set domains"/>
    <property type="match status" value="1"/>
</dbReference>
<keyword evidence="6 9" id="KW-1133">Transmembrane helix</keyword>
<dbReference type="Pfam" id="PF04234">
    <property type="entry name" value="CopC"/>
    <property type="match status" value="1"/>
</dbReference>
<dbReference type="OrthoDB" id="8374223at2"/>
<evidence type="ECO:0000313" key="12">
    <source>
        <dbReference type="EMBL" id="RST85879.1"/>
    </source>
</evidence>
<feature type="transmembrane region" description="Helical" evidence="9">
    <location>
        <begin position="157"/>
        <end position="176"/>
    </location>
</feature>
<evidence type="ECO:0000256" key="4">
    <source>
        <dbReference type="ARBA" id="ARBA00022723"/>
    </source>
</evidence>
<evidence type="ECO:0000256" key="6">
    <source>
        <dbReference type="ARBA" id="ARBA00022989"/>
    </source>
</evidence>
<evidence type="ECO:0000256" key="1">
    <source>
        <dbReference type="ARBA" id="ARBA00004651"/>
    </source>
</evidence>
<evidence type="ECO:0000256" key="2">
    <source>
        <dbReference type="ARBA" id="ARBA00022475"/>
    </source>
</evidence>
<comment type="subcellular location">
    <subcellularLocation>
        <location evidence="1">Cell membrane</location>
        <topology evidence="1">Multi-pass membrane protein</topology>
    </subcellularLocation>
</comment>
<dbReference type="GO" id="GO:0005507">
    <property type="term" value="F:copper ion binding"/>
    <property type="evidence" value="ECO:0007669"/>
    <property type="project" value="InterPro"/>
</dbReference>
<keyword evidence="4" id="KW-0479">Metal-binding</keyword>
<dbReference type="RefSeq" id="WP_126700484.1">
    <property type="nucleotide sequence ID" value="NZ_RWKW01000047.1"/>
</dbReference>
<evidence type="ECO:0000256" key="9">
    <source>
        <dbReference type="SAM" id="Phobius"/>
    </source>
</evidence>
<keyword evidence="8 9" id="KW-0472">Membrane</keyword>